<dbReference type="InParanoid" id="A0A4W3IAV2"/>
<keyword evidence="2 5" id="KW-0812">Transmembrane</keyword>
<name>A0A4W3IAV2_CALMI</name>
<dbReference type="SMART" id="SM01417">
    <property type="entry name" value="Solute_trans_a"/>
    <property type="match status" value="1"/>
</dbReference>
<evidence type="ECO:0000256" key="1">
    <source>
        <dbReference type="ARBA" id="ARBA00004141"/>
    </source>
</evidence>
<reference evidence="7" key="2">
    <citation type="journal article" date="2007" name="PLoS Biol.">
        <title>Survey sequencing and comparative analysis of the elephant shark (Callorhinchus milii) genome.</title>
        <authorList>
            <person name="Venkatesh B."/>
            <person name="Kirkness E.F."/>
            <person name="Loh Y.H."/>
            <person name="Halpern A.L."/>
            <person name="Lee A.P."/>
            <person name="Johnson J."/>
            <person name="Dandona N."/>
            <person name="Viswanathan L.D."/>
            <person name="Tay A."/>
            <person name="Venter J.C."/>
            <person name="Strausberg R.L."/>
            <person name="Brenner S."/>
        </authorList>
    </citation>
    <scope>NUCLEOTIDE SEQUENCE [LARGE SCALE GENOMIC DNA]</scope>
</reference>
<reference evidence="6" key="4">
    <citation type="submission" date="2025-08" db="UniProtKB">
        <authorList>
            <consortium name="Ensembl"/>
        </authorList>
    </citation>
    <scope>IDENTIFICATION</scope>
</reference>
<dbReference type="Proteomes" id="UP000314986">
    <property type="component" value="Unassembled WGS sequence"/>
</dbReference>
<evidence type="ECO:0000256" key="2">
    <source>
        <dbReference type="ARBA" id="ARBA00022692"/>
    </source>
</evidence>
<dbReference type="OrthoDB" id="5832279at2759"/>
<dbReference type="Ensembl" id="ENSCMIT00000024517.1">
    <property type="protein sequence ID" value="ENSCMIP00000024113.1"/>
    <property type="gene ID" value="ENSCMIG00000010715.1"/>
</dbReference>
<proteinExistence type="predicted"/>
<reference evidence="7" key="1">
    <citation type="journal article" date="2006" name="Science">
        <title>Ancient noncoding elements conserved in the human genome.</title>
        <authorList>
            <person name="Venkatesh B."/>
            <person name="Kirkness E.F."/>
            <person name="Loh Y.H."/>
            <person name="Halpern A.L."/>
            <person name="Lee A.P."/>
            <person name="Johnson J."/>
            <person name="Dandona N."/>
            <person name="Viswanathan L.D."/>
            <person name="Tay A."/>
            <person name="Venter J.C."/>
            <person name="Strausberg R.L."/>
            <person name="Brenner S."/>
        </authorList>
    </citation>
    <scope>NUCLEOTIDE SEQUENCE [LARGE SCALE GENOMIC DNA]</scope>
</reference>
<dbReference type="RefSeq" id="XP_007886317.1">
    <property type="nucleotide sequence ID" value="XM_007888126.2"/>
</dbReference>
<feature type="transmembrane region" description="Helical" evidence="5">
    <location>
        <begin position="89"/>
        <end position="110"/>
    </location>
</feature>
<dbReference type="GO" id="GO:0016020">
    <property type="term" value="C:membrane"/>
    <property type="evidence" value="ECO:0007669"/>
    <property type="project" value="UniProtKB-SubCell"/>
</dbReference>
<sequence>MQNCSESLPSSQELLKDLTTTGIVVMVMLNGIAIANYCIFIELWIYVHNNVMNTLIKEKTMAVLGLFPVTTVAYQLGMFVPRAGALVDFVSAVYASLSLFSFFHLTIAYLGGVTEAIDKLQYVDTPLNLGPCCCCCACLPKVKISRKTYTILRIGILQALTLQPLLQFICTILWADGEYNNGQVHPNDPLFYIRILLNMSALLSLYAFNLLLKAAIGIAETGYHLVAKYAIIIVYIILCNLQPLILSSLATYNVIPCVALYSSKNRALQMDHHAKILEMFVLLLMDEMTKSFAGKTIRAECHEEKSNKYFI</sequence>
<dbReference type="RefSeq" id="XP_007886319.1">
    <property type="nucleotide sequence ID" value="XM_007888128.2"/>
</dbReference>
<dbReference type="PANTHER" id="PTHR23423">
    <property type="entry name" value="ORGANIC SOLUTE TRANSPORTER-RELATED"/>
    <property type="match status" value="1"/>
</dbReference>
<organism evidence="6 7">
    <name type="scientific">Callorhinchus milii</name>
    <name type="common">Ghost shark</name>
    <dbReference type="NCBI Taxonomy" id="7868"/>
    <lineage>
        <taxon>Eukaryota</taxon>
        <taxon>Metazoa</taxon>
        <taxon>Chordata</taxon>
        <taxon>Craniata</taxon>
        <taxon>Vertebrata</taxon>
        <taxon>Chondrichthyes</taxon>
        <taxon>Holocephali</taxon>
        <taxon>Chimaeriformes</taxon>
        <taxon>Callorhinchidae</taxon>
        <taxon>Callorhinchus</taxon>
    </lineage>
</organism>
<dbReference type="GeneTree" id="ENSGT00940000167951"/>
<evidence type="ECO:0000256" key="5">
    <source>
        <dbReference type="SAM" id="Phobius"/>
    </source>
</evidence>
<accession>A0A4W3IAV2</accession>
<reference evidence="7" key="3">
    <citation type="journal article" date="2014" name="Nature">
        <title>Elephant shark genome provides unique insights into gnathostome evolution.</title>
        <authorList>
            <consortium name="International Elephant Shark Genome Sequencing Consortium"/>
            <person name="Venkatesh B."/>
            <person name="Lee A.P."/>
            <person name="Ravi V."/>
            <person name="Maurya A.K."/>
            <person name="Lian M.M."/>
            <person name="Swann J.B."/>
            <person name="Ohta Y."/>
            <person name="Flajnik M.F."/>
            <person name="Sutoh Y."/>
            <person name="Kasahara M."/>
            <person name="Hoon S."/>
            <person name="Gangu V."/>
            <person name="Roy S.W."/>
            <person name="Irimia M."/>
            <person name="Korzh V."/>
            <person name="Kondrychyn I."/>
            <person name="Lim Z.W."/>
            <person name="Tay B.H."/>
            <person name="Tohari S."/>
            <person name="Kong K.W."/>
            <person name="Ho S."/>
            <person name="Lorente-Galdos B."/>
            <person name="Quilez J."/>
            <person name="Marques-Bonet T."/>
            <person name="Raney B.J."/>
            <person name="Ingham P.W."/>
            <person name="Tay A."/>
            <person name="Hillier L.W."/>
            <person name="Minx P."/>
            <person name="Boehm T."/>
            <person name="Wilson R.K."/>
            <person name="Brenner S."/>
            <person name="Warren W.C."/>
        </authorList>
    </citation>
    <scope>NUCLEOTIDE SEQUENCE [LARGE SCALE GENOMIC DNA]</scope>
</reference>
<comment type="subcellular location">
    <subcellularLocation>
        <location evidence="1">Membrane</location>
        <topology evidence="1">Multi-pass membrane protein</topology>
    </subcellularLocation>
</comment>
<feature type="transmembrane region" description="Helical" evidence="5">
    <location>
        <begin position="151"/>
        <end position="175"/>
    </location>
</feature>
<evidence type="ECO:0000313" key="7">
    <source>
        <dbReference type="Proteomes" id="UP000314986"/>
    </source>
</evidence>
<feature type="transmembrane region" description="Helical" evidence="5">
    <location>
        <begin position="23"/>
        <end position="47"/>
    </location>
</feature>
<keyword evidence="4 5" id="KW-0472">Membrane</keyword>
<feature type="transmembrane region" description="Helical" evidence="5">
    <location>
        <begin position="191"/>
        <end position="212"/>
    </location>
</feature>
<dbReference type="STRING" id="7868.ENSCMIP00000024113"/>
<evidence type="ECO:0000256" key="4">
    <source>
        <dbReference type="ARBA" id="ARBA00023136"/>
    </source>
</evidence>
<dbReference type="GeneID" id="103175237"/>
<evidence type="ECO:0000313" key="6">
    <source>
        <dbReference type="Ensembl" id="ENSCMIP00000024113.1"/>
    </source>
</evidence>
<gene>
    <name evidence="6" type="primary">LOC103175237</name>
</gene>
<dbReference type="Pfam" id="PF03619">
    <property type="entry name" value="Solute_trans_a"/>
    <property type="match status" value="1"/>
</dbReference>
<keyword evidence="7" id="KW-1185">Reference proteome</keyword>
<protein>
    <submittedName>
        <fullName evidence="6">Organic solute transporter subunit alpha-like</fullName>
    </submittedName>
</protein>
<feature type="transmembrane region" description="Helical" evidence="5">
    <location>
        <begin position="59"/>
        <end position="77"/>
    </location>
</feature>
<reference evidence="6" key="5">
    <citation type="submission" date="2025-09" db="UniProtKB">
        <authorList>
            <consortium name="Ensembl"/>
        </authorList>
    </citation>
    <scope>IDENTIFICATION</scope>
</reference>
<feature type="transmembrane region" description="Helical" evidence="5">
    <location>
        <begin position="221"/>
        <end position="238"/>
    </location>
</feature>
<dbReference type="InterPro" id="IPR005178">
    <property type="entry name" value="Ostalpha/TMEM184C"/>
</dbReference>
<dbReference type="OMA" id="IWISGAS"/>
<keyword evidence="3 5" id="KW-1133">Transmembrane helix</keyword>
<evidence type="ECO:0000256" key="3">
    <source>
        <dbReference type="ARBA" id="ARBA00022989"/>
    </source>
</evidence>
<dbReference type="AlphaFoldDB" id="A0A4W3IAV2"/>
<dbReference type="RefSeq" id="XP_007886318.1">
    <property type="nucleotide sequence ID" value="XM_007888127.2"/>
</dbReference>
<dbReference type="KEGG" id="cmk:103175237"/>